<dbReference type="OMA" id="GIHKWIA"/>
<dbReference type="GO" id="GO:0000028">
    <property type="term" value="P:ribosomal small subunit assembly"/>
    <property type="evidence" value="ECO:0007669"/>
    <property type="project" value="TreeGrafter"/>
</dbReference>
<protein>
    <recommendedName>
        <fullName evidence="8">Ribosomal RNA-processing protein 7 C-terminal domain-containing protein</fullName>
    </recommendedName>
</protein>
<evidence type="ECO:0000256" key="2">
    <source>
        <dbReference type="SAM" id="Coils"/>
    </source>
</evidence>
<dbReference type="Proteomes" id="UP000078561">
    <property type="component" value="Unassembled WGS sequence"/>
</dbReference>
<accession>A0A163JCG7</accession>
<feature type="coiled-coil region" evidence="2">
    <location>
        <begin position="308"/>
        <end position="335"/>
    </location>
</feature>
<dbReference type="InterPro" id="IPR040447">
    <property type="entry name" value="RRM_Rrp7"/>
</dbReference>
<dbReference type="GO" id="GO:0006364">
    <property type="term" value="P:rRNA processing"/>
    <property type="evidence" value="ECO:0007669"/>
    <property type="project" value="TreeGrafter"/>
</dbReference>
<dbReference type="AlphaFoldDB" id="A0A163JCG7"/>
<sequence>MPKVKSTSDSKNNSKREAGPLEDFFGFKVLPVIVKDGTRHFMYMAQHEVRSESDSLPADRTLFLVNLPVDTTDAHLQYLFRSHGAIASIVYHGAIGGSIQQQQQPSSDDTTAFNNSNLGSSYTSTLIKPREDKKLKYSKKRKQQDLSDNQPDSTDVDNAHTQLRRILHSGASAHVVFSRNDTLDSILAMTRIIRKWGVDEESKTLQPLGFQRHVLAFELSRPDHSELQQQVDSYMMKFKENEYQKERDLLDRMNKMDEDGFVVVSRHKKKRNTDGEIQVTATSSASSYDPTKAKKKKELVDFYRFQLREKKQNELLDLRKRFEEDKVKIDRLKQSRKFRPF</sequence>
<keyword evidence="7" id="KW-1185">Reference proteome</keyword>
<dbReference type="EMBL" id="LT552071">
    <property type="protein sequence ID" value="SAL98392.1"/>
    <property type="molecule type" value="Genomic_DNA"/>
</dbReference>
<comment type="similarity">
    <text evidence="1">Belongs to the RRP7 family.</text>
</comment>
<dbReference type="SUPFAM" id="SSF54928">
    <property type="entry name" value="RNA-binding domain, RBD"/>
    <property type="match status" value="1"/>
</dbReference>
<dbReference type="InParanoid" id="A0A163JCG7"/>
<evidence type="ECO:0000259" key="4">
    <source>
        <dbReference type="Pfam" id="PF12923"/>
    </source>
</evidence>
<reference evidence="6" key="1">
    <citation type="submission" date="2016-04" db="EMBL/GenBank/DDBJ databases">
        <authorList>
            <person name="Evans L.H."/>
            <person name="Alamgir A."/>
            <person name="Owens N."/>
            <person name="Weber N.D."/>
            <person name="Virtaneva K."/>
            <person name="Barbian K."/>
            <person name="Babar A."/>
            <person name="Rosenke K."/>
        </authorList>
    </citation>
    <scope>NUCLEOTIDE SEQUENCE [LARGE SCALE GENOMIC DNA]</scope>
    <source>
        <strain evidence="6">CBS 101.48</strain>
    </source>
</reference>
<feature type="domain" description="Rrp7 RRM-like N-terminal" evidence="5">
    <location>
        <begin position="26"/>
        <end position="90"/>
    </location>
</feature>
<evidence type="ECO:0000256" key="1">
    <source>
        <dbReference type="ARBA" id="ARBA00006110"/>
    </source>
</evidence>
<dbReference type="OrthoDB" id="5390at2759"/>
<dbReference type="GO" id="GO:0032545">
    <property type="term" value="C:CURI complex"/>
    <property type="evidence" value="ECO:0007669"/>
    <property type="project" value="TreeGrafter"/>
</dbReference>
<dbReference type="InterPro" id="IPR035979">
    <property type="entry name" value="RBD_domain_sf"/>
</dbReference>
<name>A0A163JCG7_ABSGL</name>
<feature type="region of interest" description="Disordered" evidence="3">
    <location>
        <begin position="133"/>
        <end position="156"/>
    </location>
</feature>
<dbReference type="InterPro" id="IPR024326">
    <property type="entry name" value="RRP7_C"/>
</dbReference>
<gene>
    <name evidence="6" type="primary">ABSGL_03921.1 scaffold 4693</name>
</gene>
<dbReference type="Pfam" id="PF12923">
    <property type="entry name" value="RRP7"/>
    <property type="match status" value="1"/>
</dbReference>
<keyword evidence="2" id="KW-0175">Coiled coil</keyword>
<evidence type="ECO:0000259" key="5">
    <source>
        <dbReference type="Pfam" id="PF17799"/>
    </source>
</evidence>
<dbReference type="Gene3D" id="6.10.250.1770">
    <property type="match status" value="1"/>
</dbReference>
<evidence type="ECO:0000313" key="7">
    <source>
        <dbReference type="Proteomes" id="UP000078561"/>
    </source>
</evidence>
<organism evidence="6">
    <name type="scientific">Absidia glauca</name>
    <name type="common">Pin mould</name>
    <dbReference type="NCBI Taxonomy" id="4829"/>
    <lineage>
        <taxon>Eukaryota</taxon>
        <taxon>Fungi</taxon>
        <taxon>Fungi incertae sedis</taxon>
        <taxon>Mucoromycota</taxon>
        <taxon>Mucoromycotina</taxon>
        <taxon>Mucoromycetes</taxon>
        <taxon>Mucorales</taxon>
        <taxon>Cunninghamellaceae</taxon>
        <taxon>Absidia</taxon>
    </lineage>
</organism>
<dbReference type="CDD" id="cd12951">
    <property type="entry name" value="RRP7_Rrp7A"/>
    <property type="match status" value="1"/>
</dbReference>
<dbReference type="PANTHER" id="PTHR13191:SF0">
    <property type="entry name" value="RIBOSOMAL RNA-PROCESSING PROTEIN 7 HOMOLOG A-RELATED"/>
    <property type="match status" value="1"/>
</dbReference>
<dbReference type="Pfam" id="PF17799">
    <property type="entry name" value="RRM_Rrp7"/>
    <property type="match status" value="1"/>
</dbReference>
<dbReference type="InterPro" id="IPR040446">
    <property type="entry name" value="RRP7"/>
</dbReference>
<dbReference type="GO" id="GO:0003676">
    <property type="term" value="F:nucleic acid binding"/>
    <property type="evidence" value="ECO:0007669"/>
    <property type="project" value="InterPro"/>
</dbReference>
<dbReference type="STRING" id="4829.A0A163JCG7"/>
<evidence type="ECO:0008006" key="8">
    <source>
        <dbReference type="Google" id="ProtNLM"/>
    </source>
</evidence>
<proteinExistence type="inferred from homology"/>
<evidence type="ECO:0000313" key="6">
    <source>
        <dbReference type="EMBL" id="SAL98392.1"/>
    </source>
</evidence>
<evidence type="ECO:0000256" key="3">
    <source>
        <dbReference type="SAM" id="MobiDB-lite"/>
    </source>
</evidence>
<dbReference type="PANTHER" id="PTHR13191">
    <property type="entry name" value="RIBOSOMAL RNA PROCESSING PROTEIN 7-RELATED"/>
    <property type="match status" value="1"/>
</dbReference>
<dbReference type="GO" id="GO:0034456">
    <property type="term" value="C:UTP-C complex"/>
    <property type="evidence" value="ECO:0007669"/>
    <property type="project" value="TreeGrafter"/>
</dbReference>
<feature type="domain" description="Ribosomal RNA-processing protein 7 C-terminal" evidence="4">
    <location>
        <begin position="219"/>
        <end position="341"/>
    </location>
</feature>